<feature type="transmembrane region" description="Helical" evidence="5">
    <location>
        <begin position="167"/>
        <end position="189"/>
    </location>
</feature>
<dbReference type="RefSeq" id="WP_368085860.1">
    <property type="nucleotide sequence ID" value="NZ_AEMG01000012.1"/>
</dbReference>
<dbReference type="SMART" id="SM00752">
    <property type="entry name" value="HTTM"/>
    <property type="match status" value="1"/>
</dbReference>
<feature type="transmembrane region" description="Helical" evidence="5">
    <location>
        <begin position="232"/>
        <end position="254"/>
    </location>
</feature>
<dbReference type="EMBL" id="FRAN01000001">
    <property type="protein sequence ID" value="SHJ96679.1"/>
    <property type="molecule type" value="Genomic_DNA"/>
</dbReference>
<feature type="transmembrane region" description="Helical" evidence="5">
    <location>
        <begin position="85"/>
        <end position="106"/>
    </location>
</feature>
<dbReference type="GO" id="GO:0012505">
    <property type="term" value="C:endomembrane system"/>
    <property type="evidence" value="ECO:0007669"/>
    <property type="project" value="UniProtKB-SubCell"/>
</dbReference>
<feature type="transmembrane region" description="Helical" evidence="5">
    <location>
        <begin position="337"/>
        <end position="355"/>
    </location>
</feature>
<keyword evidence="3 5" id="KW-1133">Transmembrane helix</keyword>
<accession>A0A1M6NLU7</accession>
<evidence type="ECO:0000256" key="3">
    <source>
        <dbReference type="ARBA" id="ARBA00022989"/>
    </source>
</evidence>
<keyword evidence="8" id="KW-1185">Reference proteome</keyword>
<feature type="transmembrane region" description="Helical" evidence="5">
    <location>
        <begin position="266"/>
        <end position="286"/>
    </location>
</feature>
<dbReference type="PANTHER" id="PTHR39535:SF2">
    <property type="entry name" value="HTTM DOMAIN-CONTAINING PROTEIN"/>
    <property type="match status" value="1"/>
</dbReference>
<dbReference type="InterPro" id="IPR011020">
    <property type="entry name" value="HTTM-like"/>
</dbReference>
<protein>
    <submittedName>
        <fullName evidence="7">Vitamin K-dependent gamma-carboxylase</fullName>
    </submittedName>
</protein>
<evidence type="ECO:0000256" key="2">
    <source>
        <dbReference type="ARBA" id="ARBA00022692"/>
    </source>
</evidence>
<evidence type="ECO:0000256" key="5">
    <source>
        <dbReference type="SAM" id="Phobius"/>
    </source>
</evidence>
<evidence type="ECO:0000259" key="6">
    <source>
        <dbReference type="SMART" id="SM00752"/>
    </source>
</evidence>
<dbReference type="Pfam" id="PF05090">
    <property type="entry name" value="HTTM"/>
    <property type="match status" value="1"/>
</dbReference>
<dbReference type="Proteomes" id="UP000184203">
    <property type="component" value="Unassembled WGS sequence"/>
</dbReference>
<proteinExistence type="predicted"/>
<keyword evidence="2 5" id="KW-0812">Transmembrane</keyword>
<sequence>MDMFATATNIGERGRTALARRFEIDTRALATFRIFLGFLLLSDLVLRSRDLAVFYTDSGVLPRSVLETRFPGLSHLSIHTISGAAWFQAVLFIVAAIFALLLLVGYRTRVSTAISFVLLVSLHARNPVLLNAGDSLLRRLLLWGIFLPLGERCSVDSLYDEGHDERVVSLASAGLLVQVVVIYTANALFKLRGELWTRGVAVEYVFSLHNLTTFVGDALARYPTILHVFDKFWFTMIVTSALLILLTGWSRAAFASLFIGMHFGMFLTMHLGLFPLISITALLPFLPSVVWDSVDRFVEPVVGARDEARRMSWCERAFPHPRTPKVLNDVRQGIERITPLILTFLLVFVLVWNAATLGYVRTPEQVEDTVNPAEHRWSMFAPEPRGTDGWYVVPGRLESGREVDAFHRGAVRWDRPSDEGLGFPSHRWLVYLLDLQRRDYGTLRPAFAKYVCQRWNETHDDDLTNVSVYYVRQPTRLDGPEPTERVEITNRSCSTRNRDTT</sequence>
<evidence type="ECO:0000313" key="8">
    <source>
        <dbReference type="Proteomes" id="UP000184203"/>
    </source>
</evidence>
<evidence type="ECO:0000256" key="4">
    <source>
        <dbReference type="ARBA" id="ARBA00023136"/>
    </source>
</evidence>
<reference evidence="8" key="1">
    <citation type="submission" date="2016-11" db="EMBL/GenBank/DDBJ databases">
        <authorList>
            <person name="Varghese N."/>
            <person name="Submissions S."/>
        </authorList>
    </citation>
    <scope>NUCLEOTIDE SEQUENCE [LARGE SCALE GENOMIC DNA]</scope>
    <source>
        <strain evidence="8">DX253</strain>
    </source>
</reference>
<comment type="subcellular location">
    <subcellularLocation>
        <location evidence="1">Endomembrane system</location>
        <topology evidence="1">Multi-pass membrane protein</topology>
    </subcellularLocation>
</comment>
<gene>
    <name evidence="7" type="ORF">SAMN05444342_0102</name>
</gene>
<dbReference type="PANTHER" id="PTHR39535">
    <property type="entry name" value="SPORULATION-DELAYING PROTEIN SDPB"/>
    <property type="match status" value="1"/>
</dbReference>
<dbReference type="InterPro" id="IPR052964">
    <property type="entry name" value="Sporulation_signal_mat"/>
</dbReference>
<dbReference type="AlphaFoldDB" id="A0A1M6NLU7"/>
<keyword evidence="4 5" id="KW-0472">Membrane</keyword>
<name>A0A1M6NLU7_HALPU</name>
<feature type="transmembrane region" description="Helical" evidence="5">
    <location>
        <begin position="28"/>
        <end position="46"/>
    </location>
</feature>
<feature type="domain" description="HTTM-like" evidence="6">
    <location>
        <begin position="21"/>
        <end position="290"/>
    </location>
</feature>
<evidence type="ECO:0000256" key="1">
    <source>
        <dbReference type="ARBA" id="ARBA00004127"/>
    </source>
</evidence>
<evidence type="ECO:0000313" key="7">
    <source>
        <dbReference type="EMBL" id="SHJ96679.1"/>
    </source>
</evidence>
<organism evidence="7 8">
    <name type="scientific">Haladaptatus paucihalophilus DX253</name>
    <dbReference type="NCBI Taxonomy" id="797209"/>
    <lineage>
        <taxon>Archaea</taxon>
        <taxon>Methanobacteriati</taxon>
        <taxon>Methanobacteriota</taxon>
        <taxon>Stenosarchaea group</taxon>
        <taxon>Halobacteria</taxon>
        <taxon>Halobacteriales</taxon>
        <taxon>Haladaptataceae</taxon>
        <taxon>Haladaptatus</taxon>
    </lineage>
</organism>
<dbReference type="InterPro" id="IPR053934">
    <property type="entry name" value="HTTM_dom"/>
</dbReference>